<dbReference type="SMART" id="SM00267">
    <property type="entry name" value="GGDEF"/>
    <property type="match status" value="1"/>
</dbReference>
<evidence type="ECO:0000313" key="6">
    <source>
        <dbReference type="EMBL" id="QSX29206.1"/>
    </source>
</evidence>
<keyword evidence="7" id="KW-1185">Reference proteome</keyword>
<organism evidence="6 7">
    <name type="scientific">Shewanella cyperi</name>
    <dbReference type="NCBI Taxonomy" id="2814292"/>
    <lineage>
        <taxon>Bacteria</taxon>
        <taxon>Pseudomonadati</taxon>
        <taxon>Pseudomonadota</taxon>
        <taxon>Gammaproteobacteria</taxon>
        <taxon>Alteromonadales</taxon>
        <taxon>Shewanellaceae</taxon>
        <taxon>Shewanella</taxon>
    </lineage>
</organism>
<keyword evidence="3" id="KW-1133">Transmembrane helix</keyword>
<name>A0A975AJZ6_9GAMM</name>
<evidence type="ECO:0000256" key="2">
    <source>
        <dbReference type="ARBA" id="ARBA00034247"/>
    </source>
</evidence>
<dbReference type="Pfam" id="PF00990">
    <property type="entry name" value="GGDEF"/>
    <property type="match status" value="1"/>
</dbReference>
<dbReference type="InterPro" id="IPR043128">
    <property type="entry name" value="Rev_trsase/Diguanyl_cyclase"/>
</dbReference>
<dbReference type="InterPro" id="IPR029787">
    <property type="entry name" value="Nucleotide_cyclase"/>
</dbReference>
<dbReference type="CDD" id="cd01949">
    <property type="entry name" value="GGDEF"/>
    <property type="match status" value="1"/>
</dbReference>
<dbReference type="InterPro" id="IPR000160">
    <property type="entry name" value="GGDEF_dom"/>
</dbReference>
<reference evidence="6 7" key="1">
    <citation type="submission" date="2021-03" db="EMBL/GenBank/DDBJ databases">
        <title>Novel species identification of genus Shewanella.</title>
        <authorList>
            <person name="Liu G."/>
            <person name="Zhang Q."/>
        </authorList>
    </citation>
    <scope>NUCLEOTIDE SEQUENCE [LARGE SCALE GENOMIC DNA]</scope>
    <source>
        <strain evidence="6 7">FJAT-53726</strain>
    </source>
</reference>
<evidence type="ECO:0000256" key="3">
    <source>
        <dbReference type="SAM" id="Phobius"/>
    </source>
</evidence>
<dbReference type="SUPFAM" id="SSF55073">
    <property type="entry name" value="Nucleotide cyclase"/>
    <property type="match status" value="1"/>
</dbReference>
<dbReference type="InterPro" id="IPR007892">
    <property type="entry name" value="CHASE4"/>
</dbReference>
<dbReference type="Pfam" id="PF05228">
    <property type="entry name" value="CHASE4"/>
    <property type="match status" value="1"/>
</dbReference>
<feature type="domain" description="HAMP" evidence="4">
    <location>
        <begin position="285"/>
        <end position="338"/>
    </location>
</feature>
<evidence type="ECO:0000259" key="5">
    <source>
        <dbReference type="PROSITE" id="PS50887"/>
    </source>
</evidence>
<comment type="catalytic activity">
    <reaction evidence="2">
        <text>2 GTP = 3',3'-c-di-GMP + 2 diphosphate</text>
        <dbReference type="Rhea" id="RHEA:24898"/>
        <dbReference type="ChEBI" id="CHEBI:33019"/>
        <dbReference type="ChEBI" id="CHEBI:37565"/>
        <dbReference type="ChEBI" id="CHEBI:58805"/>
        <dbReference type="EC" id="2.7.7.65"/>
    </reaction>
</comment>
<dbReference type="GO" id="GO:0007165">
    <property type="term" value="P:signal transduction"/>
    <property type="evidence" value="ECO:0007669"/>
    <property type="project" value="InterPro"/>
</dbReference>
<proteinExistence type="predicted"/>
<evidence type="ECO:0000256" key="1">
    <source>
        <dbReference type="ARBA" id="ARBA00012528"/>
    </source>
</evidence>
<feature type="transmembrane region" description="Helical" evidence="3">
    <location>
        <begin position="267"/>
        <end position="291"/>
    </location>
</feature>
<dbReference type="KEGG" id="scyp:JYB88_13385"/>
<keyword evidence="3" id="KW-0812">Transmembrane</keyword>
<evidence type="ECO:0000313" key="7">
    <source>
        <dbReference type="Proteomes" id="UP000663281"/>
    </source>
</evidence>
<keyword evidence="3" id="KW-0472">Membrane</keyword>
<dbReference type="EC" id="2.7.7.65" evidence="1"/>
<dbReference type="GO" id="GO:0043709">
    <property type="term" value="P:cell adhesion involved in single-species biofilm formation"/>
    <property type="evidence" value="ECO:0007669"/>
    <property type="project" value="TreeGrafter"/>
</dbReference>
<dbReference type="EMBL" id="CP071504">
    <property type="protein sequence ID" value="QSX29206.1"/>
    <property type="molecule type" value="Genomic_DNA"/>
</dbReference>
<dbReference type="PROSITE" id="PS50885">
    <property type="entry name" value="HAMP"/>
    <property type="match status" value="1"/>
</dbReference>
<dbReference type="RefSeq" id="WP_207324417.1">
    <property type="nucleotide sequence ID" value="NZ_CP071504.1"/>
</dbReference>
<accession>A0A975AJZ6</accession>
<gene>
    <name evidence="6" type="ORF">JYB88_13385</name>
</gene>
<dbReference type="PANTHER" id="PTHR45138:SF9">
    <property type="entry name" value="DIGUANYLATE CYCLASE DGCM-RELATED"/>
    <property type="match status" value="1"/>
</dbReference>
<dbReference type="GO" id="GO:0005886">
    <property type="term" value="C:plasma membrane"/>
    <property type="evidence" value="ECO:0007669"/>
    <property type="project" value="TreeGrafter"/>
</dbReference>
<sequence>MKLNHFSLLLIGGLTLLSSLTAFVLFGVFLRPELVKEIRDQQQMEVRALTAGLDFYKRPLKTFAFDYAVWDEMVDFIRRPSDTFIESNLYPAAFSVADIDAAMLFDPRGKVIWQYQGIPAPLPKDIETHPQWLGGLLPSAEEVASARPSTRTGLLRSGNKVVLFSNAAVLPSNGDGPVVGSFMVIRAIKPSLTDELQRLTLVDFSLDLAQPRLHKHLPLLTEDSRINEIRASHTWLLNDVLGQPAMVLTLRHKKSEEPAFFSKEASLIFFTFISVFLCGLLPITLVILNPLRAINRVLVKMTSRGRLIKMKPQFFIEEISRVAQSFNQLADMLERHQNYLESLSLQDPLTGIANRRGLEAFASRAHEEWLAGKGTIGFLMLDLDEFKSYNDSLGHTEGDKALLTIAQALLIECRRRGELVTRFGGEEFCVVIHGDNLQQMERLANRMLERVRELQIVHPKGQYGLMTVSIGGIFYEHFHPQFVGVSWHDMLAMADKQLYIAKSEGRNRLSLRYMQAAKLVKSVS</sequence>
<dbReference type="PROSITE" id="PS50887">
    <property type="entry name" value="GGDEF"/>
    <property type="match status" value="1"/>
</dbReference>
<dbReference type="Proteomes" id="UP000663281">
    <property type="component" value="Chromosome"/>
</dbReference>
<dbReference type="GO" id="GO:0052621">
    <property type="term" value="F:diguanylate cyclase activity"/>
    <property type="evidence" value="ECO:0007669"/>
    <property type="project" value="UniProtKB-EC"/>
</dbReference>
<dbReference type="GO" id="GO:1902201">
    <property type="term" value="P:negative regulation of bacterial-type flagellum-dependent cell motility"/>
    <property type="evidence" value="ECO:0007669"/>
    <property type="project" value="TreeGrafter"/>
</dbReference>
<feature type="domain" description="GGDEF" evidence="5">
    <location>
        <begin position="374"/>
        <end position="514"/>
    </location>
</feature>
<dbReference type="NCBIfam" id="TIGR00254">
    <property type="entry name" value="GGDEF"/>
    <property type="match status" value="1"/>
</dbReference>
<dbReference type="InterPro" id="IPR003660">
    <property type="entry name" value="HAMP_dom"/>
</dbReference>
<dbReference type="Gene3D" id="3.30.70.270">
    <property type="match status" value="1"/>
</dbReference>
<protein>
    <recommendedName>
        <fullName evidence="1">diguanylate cyclase</fullName>
        <ecNumber evidence="1">2.7.7.65</ecNumber>
    </recommendedName>
</protein>
<dbReference type="PANTHER" id="PTHR45138">
    <property type="entry name" value="REGULATORY COMPONENTS OF SENSORY TRANSDUCTION SYSTEM"/>
    <property type="match status" value="1"/>
</dbReference>
<dbReference type="InterPro" id="IPR050469">
    <property type="entry name" value="Diguanylate_Cyclase"/>
</dbReference>
<evidence type="ECO:0000259" key="4">
    <source>
        <dbReference type="PROSITE" id="PS50885"/>
    </source>
</evidence>
<dbReference type="AlphaFoldDB" id="A0A975AJZ6"/>